<organism evidence="1 2">
    <name type="scientific">Portunus trituberculatus</name>
    <name type="common">Swimming crab</name>
    <name type="synonym">Neptunus trituberculatus</name>
    <dbReference type="NCBI Taxonomy" id="210409"/>
    <lineage>
        <taxon>Eukaryota</taxon>
        <taxon>Metazoa</taxon>
        <taxon>Ecdysozoa</taxon>
        <taxon>Arthropoda</taxon>
        <taxon>Crustacea</taxon>
        <taxon>Multicrustacea</taxon>
        <taxon>Malacostraca</taxon>
        <taxon>Eumalacostraca</taxon>
        <taxon>Eucarida</taxon>
        <taxon>Decapoda</taxon>
        <taxon>Pleocyemata</taxon>
        <taxon>Brachyura</taxon>
        <taxon>Eubrachyura</taxon>
        <taxon>Portunoidea</taxon>
        <taxon>Portunidae</taxon>
        <taxon>Portuninae</taxon>
        <taxon>Portunus</taxon>
    </lineage>
</organism>
<evidence type="ECO:0000313" key="2">
    <source>
        <dbReference type="Proteomes" id="UP000324222"/>
    </source>
</evidence>
<dbReference type="EMBL" id="VSRR010000346">
    <property type="protein sequence ID" value="MPC14370.1"/>
    <property type="molecule type" value="Genomic_DNA"/>
</dbReference>
<dbReference type="AlphaFoldDB" id="A0A5B7CY53"/>
<reference evidence="1 2" key="1">
    <citation type="submission" date="2019-05" db="EMBL/GenBank/DDBJ databases">
        <title>Another draft genome of Portunus trituberculatus and its Hox gene families provides insights of decapod evolution.</title>
        <authorList>
            <person name="Jeong J.-H."/>
            <person name="Song I."/>
            <person name="Kim S."/>
            <person name="Choi T."/>
            <person name="Kim D."/>
            <person name="Ryu S."/>
            <person name="Kim W."/>
        </authorList>
    </citation>
    <scope>NUCLEOTIDE SEQUENCE [LARGE SCALE GENOMIC DNA]</scope>
    <source>
        <tissue evidence="1">Muscle</tissue>
    </source>
</reference>
<sequence length="179" mass="20081">MSASDRASPAEVTVHRAPCTVQPARRHSILSFTLRPHQHTSHSASRTLLTQHNASPTLLTQRITNTPHTARRITNTPHTAQRITNTRDKRRVVAETKYQFLGLNGMNGQILTNHPTTRSCINRAQRSGIVNQVSPESLNLLDLSDVLKKSHQVSPNHQAVLERKSSTKHHHTFLLLLII</sequence>
<comment type="caution">
    <text evidence="1">The sequence shown here is derived from an EMBL/GenBank/DDBJ whole genome shotgun (WGS) entry which is preliminary data.</text>
</comment>
<evidence type="ECO:0000313" key="1">
    <source>
        <dbReference type="EMBL" id="MPC14370.1"/>
    </source>
</evidence>
<protein>
    <submittedName>
        <fullName evidence="1">Uncharacterized protein</fullName>
    </submittedName>
</protein>
<dbReference type="Proteomes" id="UP000324222">
    <property type="component" value="Unassembled WGS sequence"/>
</dbReference>
<accession>A0A5B7CY53</accession>
<name>A0A5B7CY53_PORTR</name>
<proteinExistence type="predicted"/>
<gene>
    <name evidence="1" type="ORF">E2C01_007135</name>
</gene>
<keyword evidence="2" id="KW-1185">Reference proteome</keyword>